<evidence type="ECO:0000256" key="1">
    <source>
        <dbReference type="SAM" id="MobiDB-lite"/>
    </source>
</evidence>
<sequence>MATEDGWSLANKLAAAALVVTLVAAVFTFIQVGQGADWFCGTSLGKPCEAAPTPTVSVSPATTPPTKTPTAKPTTHTPEPTRTTEPTKKPTAAVAWSGRVLIHKAAGIELDTAPPSQATGPAGTIEAADILLDNSRYGTHYRLTAMSGVSLADMTQTGTPDARSCLDSLQTVPVGDAPAEVGTTLCVGTGRGNLTMVRVTGDANDGLYLAVTQWN</sequence>
<dbReference type="EMBL" id="JAPNTZ010000008">
    <property type="protein sequence ID" value="MCY1140855.1"/>
    <property type="molecule type" value="Genomic_DNA"/>
</dbReference>
<gene>
    <name evidence="2" type="ORF">OWR29_22890</name>
</gene>
<protein>
    <recommendedName>
        <fullName evidence="4">Serine/threonine protein kinase</fullName>
    </recommendedName>
</protein>
<proteinExistence type="predicted"/>
<evidence type="ECO:0000313" key="2">
    <source>
        <dbReference type="EMBL" id="MCY1140855.1"/>
    </source>
</evidence>
<accession>A0ABT4B301</accession>
<feature type="region of interest" description="Disordered" evidence="1">
    <location>
        <begin position="50"/>
        <end position="91"/>
    </location>
</feature>
<dbReference type="Proteomes" id="UP001151002">
    <property type="component" value="Unassembled WGS sequence"/>
</dbReference>
<evidence type="ECO:0000313" key="3">
    <source>
        <dbReference type="Proteomes" id="UP001151002"/>
    </source>
</evidence>
<reference evidence="2" key="1">
    <citation type="submission" date="2022-11" db="EMBL/GenBank/DDBJ databases">
        <authorList>
            <person name="Somphong A."/>
            <person name="Phongsopitanun W."/>
        </authorList>
    </citation>
    <scope>NUCLEOTIDE SEQUENCE</scope>
    <source>
        <strain evidence="2">Pm04-4</strain>
    </source>
</reference>
<feature type="compositionally biased region" description="Low complexity" evidence="1">
    <location>
        <begin position="68"/>
        <end position="84"/>
    </location>
</feature>
<keyword evidence="3" id="KW-1185">Reference proteome</keyword>
<name>A0ABT4B301_9ACTN</name>
<comment type="caution">
    <text evidence="2">The sequence shown here is derived from an EMBL/GenBank/DDBJ whole genome shotgun (WGS) entry which is preliminary data.</text>
</comment>
<feature type="compositionally biased region" description="Low complexity" evidence="1">
    <location>
        <begin position="50"/>
        <end position="61"/>
    </location>
</feature>
<dbReference type="RefSeq" id="WP_267565192.1">
    <property type="nucleotide sequence ID" value="NZ_JAPNTZ010000008.1"/>
</dbReference>
<evidence type="ECO:0008006" key="4">
    <source>
        <dbReference type="Google" id="ProtNLM"/>
    </source>
</evidence>
<organism evidence="2 3">
    <name type="scientific">Paractinoplanes pyxinae</name>
    <dbReference type="NCBI Taxonomy" id="2997416"/>
    <lineage>
        <taxon>Bacteria</taxon>
        <taxon>Bacillati</taxon>
        <taxon>Actinomycetota</taxon>
        <taxon>Actinomycetes</taxon>
        <taxon>Micromonosporales</taxon>
        <taxon>Micromonosporaceae</taxon>
        <taxon>Paractinoplanes</taxon>
    </lineage>
</organism>